<keyword evidence="1" id="KW-0472">Membrane</keyword>
<protein>
    <recommendedName>
        <fullName evidence="4">Transmembrane protein</fullName>
    </recommendedName>
</protein>
<proteinExistence type="predicted"/>
<feature type="transmembrane region" description="Helical" evidence="1">
    <location>
        <begin position="5"/>
        <end position="23"/>
    </location>
</feature>
<reference evidence="2 3" key="1">
    <citation type="journal article" date="2012" name="J. Bacteriol.">
        <title>De Novo Genome Project of Cupriavidus basilensis OR16.</title>
        <authorList>
            <person name="Cserhati M."/>
            <person name="Kriszt B."/>
            <person name="Szoboszlay S."/>
            <person name="Toth A."/>
            <person name="Szabo I."/>
            <person name="Tancsics A."/>
            <person name="Nagy I."/>
            <person name="Horvath B."/>
            <person name="Nagy I."/>
            <person name="Kukolya J."/>
        </authorList>
    </citation>
    <scope>NUCLEOTIDE SEQUENCE [LARGE SCALE GENOMIC DNA]</scope>
    <source>
        <strain evidence="2 3">OR16</strain>
    </source>
</reference>
<evidence type="ECO:0000313" key="3">
    <source>
        <dbReference type="Proteomes" id="UP000005808"/>
    </source>
</evidence>
<evidence type="ECO:0008006" key="4">
    <source>
        <dbReference type="Google" id="ProtNLM"/>
    </source>
</evidence>
<evidence type="ECO:0000313" key="2">
    <source>
        <dbReference type="EMBL" id="EHP37892.1"/>
    </source>
</evidence>
<dbReference type="PATRIC" id="fig|1127483.3.peg.8024"/>
<dbReference type="OrthoDB" id="7275924at2"/>
<feature type="transmembrane region" description="Helical" evidence="1">
    <location>
        <begin position="35"/>
        <end position="57"/>
    </location>
</feature>
<dbReference type="AlphaFoldDB" id="H1SHW7"/>
<keyword evidence="1" id="KW-0812">Transmembrane</keyword>
<dbReference type="Proteomes" id="UP000005808">
    <property type="component" value="Unassembled WGS sequence"/>
</dbReference>
<dbReference type="RefSeq" id="WP_006164181.1">
    <property type="nucleotide sequence ID" value="NZ_AHJE01000172.1"/>
</dbReference>
<dbReference type="InterPro" id="IPR021741">
    <property type="entry name" value="DUF3311"/>
</dbReference>
<sequence>MLRYLIGIGIPYVGVIGLLPWVASMDIYVLGVPFIYMWIFAWFVLTSGCLLTCWLMFDRHVPDTDPRNC</sequence>
<name>H1SHW7_9BURK</name>
<accession>H1SHW7</accession>
<dbReference type="Pfam" id="PF11755">
    <property type="entry name" value="DUF3311"/>
    <property type="match status" value="1"/>
</dbReference>
<gene>
    <name evidence="2" type="ORF">OR16_40349</name>
</gene>
<dbReference type="EMBL" id="AHJE01000172">
    <property type="protein sequence ID" value="EHP37892.1"/>
    <property type="molecule type" value="Genomic_DNA"/>
</dbReference>
<comment type="caution">
    <text evidence="2">The sequence shown here is derived from an EMBL/GenBank/DDBJ whole genome shotgun (WGS) entry which is preliminary data.</text>
</comment>
<keyword evidence="1" id="KW-1133">Transmembrane helix</keyword>
<evidence type="ECO:0000256" key="1">
    <source>
        <dbReference type="SAM" id="Phobius"/>
    </source>
</evidence>
<organism evidence="2 3">
    <name type="scientific">Cupriavidus basilensis OR16</name>
    <dbReference type="NCBI Taxonomy" id="1127483"/>
    <lineage>
        <taxon>Bacteria</taxon>
        <taxon>Pseudomonadati</taxon>
        <taxon>Pseudomonadota</taxon>
        <taxon>Betaproteobacteria</taxon>
        <taxon>Burkholderiales</taxon>
        <taxon>Burkholderiaceae</taxon>
        <taxon>Cupriavidus</taxon>
    </lineage>
</organism>